<evidence type="ECO:0000256" key="26">
    <source>
        <dbReference type="ARBA" id="ARBA00048841"/>
    </source>
</evidence>
<evidence type="ECO:0000256" key="12">
    <source>
        <dbReference type="ARBA" id="ARBA00022697"/>
    </source>
</evidence>
<dbReference type="AlphaFoldDB" id="A0A2I7N9Q5"/>
<evidence type="ECO:0000313" key="30">
    <source>
        <dbReference type="Proteomes" id="UP000236655"/>
    </source>
</evidence>
<keyword evidence="20" id="KW-0915">Sodium</keyword>
<dbReference type="FunFam" id="3.30.360.10:FF:000006">
    <property type="entry name" value="Bifunctional aspartokinase/homoserine dehydrogenase"/>
    <property type="match status" value="1"/>
</dbReference>
<dbReference type="CDD" id="cd04922">
    <property type="entry name" value="ACT_AKi-HSDH-ThrA_2"/>
    <property type="match status" value="1"/>
</dbReference>
<evidence type="ECO:0000259" key="28">
    <source>
        <dbReference type="PROSITE" id="PS51671"/>
    </source>
</evidence>
<dbReference type="InterPro" id="IPR011147">
    <property type="entry name" value="Bifunc_Aspkin/hSer_DH"/>
</dbReference>
<dbReference type="NCBIfam" id="NF006959">
    <property type="entry name" value="PRK09436.1"/>
    <property type="match status" value="1"/>
</dbReference>
<evidence type="ECO:0000256" key="22">
    <source>
        <dbReference type="ARBA" id="ARBA00023167"/>
    </source>
</evidence>
<evidence type="ECO:0000256" key="4">
    <source>
        <dbReference type="ARBA" id="ARBA00005056"/>
    </source>
</evidence>
<dbReference type="GO" id="GO:0046872">
    <property type="term" value="F:metal ion binding"/>
    <property type="evidence" value="ECO:0007669"/>
    <property type="project" value="UniProtKB-KW"/>
</dbReference>
<dbReference type="GO" id="GO:0009089">
    <property type="term" value="P:lysine biosynthetic process via diaminopimelate"/>
    <property type="evidence" value="ECO:0007669"/>
    <property type="project" value="UniProtKB-UniPathway"/>
</dbReference>
<dbReference type="KEGG" id="nba:CUN60_11415"/>
<keyword evidence="19" id="KW-0520">NAD</keyword>
<dbReference type="GO" id="GO:0009090">
    <property type="term" value="P:homoserine biosynthetic process"/>
    <property type="evidence" value="ECO:0007669"/>
    <property type="project" value="UniProtKB-ARBA"/>
</dbReference>
<dbReference type="Gene3D" id="3.30.360.10">
    <property type="entry name" value="Dihydrodipicolinate Reductase, domain 2"/>
    <property type="match status" value="1"/>
</dbReference>
<dbReference type="InterPro" id="IPR054352">
    <property type="entry name" value="ACT_Aspartokinase"/>
</dbReference>
<evidence type="ECO:0000256" key="1">
    <source>
        <dbReference type="ARBA" id="ARBA00001920"/>
    </source>
</evidence>
<keyword evidence="18" id="KW-0560">Oxidoreductase</keyword>
<comment type="cofactor">
    <cofactor evidence="1">
        <name>a metal cation</name>
        <dbReference type="ChEBI" id="CHEBI:25213"/>
    </cofactor>
</comment>
<dbReference type="PROSITE" id="PS01042">
    <property type="entry name" value="HOMOSER_DHGENASE"/>
    <property type="match status" value="1"/>
</dbReference>
<keyword evidence="23" id="KW-0511">Multifunctional enzyme</keyword>
<evidence type="ECO:0000256" key="17">
    <source>
        <dbReference type="ARBA" id="ARBA00022857"/>
    </source>
</evidence>
<name>A0A2I7N9Q5_9NEIS</name>
<dbReference type="PROSITE" id="PS51671">
    <property type="entry name" value="ACT"/>
    <property type="match status" value="1"/>
</dbReference>
<dbReference type="InterPro" id="IPR045865">
    <property type="entry name" value="ACT-like_dom_sf"/>
</dbReference>
<keyword evidence="21" id="KW-0457">Lysine biosynthesis</keyword>
<comment type="catalytic activity">
    <reaction evidence="26">
        <text>L-homoserine + NADP(+) = L-aspartate 4-semialdehyde + NADPH + H(+)</text>
        <dbReference type="Rhea" id="RHEA:15761"/>
        <dbReference type="ChEBI" id="CHEBI:15378"/>
        <dbReference type="ChEBI" id="CHEBI:57476"/>
        <dbReference type="ChEBI" id="CHEBI:57783"/>
        <dbReference type="ChEBI" id="CHEBI:58349"/>
        <dbReference type="ChEBI" id="CHEBI:537519"/>
        <dbReference type="EC" id="1.1.1.3"/>
    </reaction>
    <physiologicalReaction direction="right-to-left" evidence="26">
        <dbReference type="Rhea" id="RHEA:15763"/>
    </physiologicalReaction>
</comment>
<comment type="catalytic activity">
    <reaction evidence="27">
        <text>L-homoserine + NAD(+) = L-aspartate 4-semialdehyde + NADH + H(+)</text>
        <dbReference type="Rhea" id="RHEA:15757"/>
        <dbReference type="ChEBI" id="CHEBI:15378"/>
        <dbReference type="ChEBI" id="CHEBI:57476"/>
        <dbReference type="ChEBI" id="CHEBI:57540"/>
        <dbReference type="ChEBI" id="CHEBI:57945"/>
        <dbReference type="ChEBI" id="CHEBI:537519"/>
        <dbReference type="EC" id="1.1.1.3"/>
    </reaction>
    <physiologicalReaction direction="right-to-left" evidence="27">
        <dbReference type="Rhea" id="RHEA:15759"/>
    </physiologicalReaction>
</comment>
<dbReference type="PROSITE" id="PS00324">
    <property type="entry name" value="ASPARTOKINASE"/>
    <property type="match status" value="1"/>
</dbReference>
<dbReference type="Gene3D" id="3.30.2130.10">
    <property type="entry name" value="VC0802-like"/>
    <property type="match status" value="1"/>
</dbReference>
<dbReference type="SUPFAM" id="SSF53633">
    <property type="entry name" value="Carbamate kinase-like"/>
    <property type="match status" value="1"/>
</dbReference>
<evidence type="ECO:0000256" key="23">
    <source>
        <dbReference type="ARBA" id="ARBA00023268"/>
    </source>
</evidence>
<keyword evidence="14" id="KW-0547">Nucleotide-binding</keyword>
<comment type="function">
    <text evidence="24">Bifunctional aspartate kinase and homoserine dehydrogenase that catalyzes the first and the third steps toward the synthesis of lysine, methionine and threonine from aspartate.</text>
</comment>
<evidence type="ECO:0000256" key="5">
    <source>
        <dbReference type="ARBA" id="ARBA00005062"/>
    </source>
</evidence>
<evidence type="ECO:0000256" key="19">
    <source>
        <dbReference type="ARBA" id="ARBA00023027"/>
    </source>
</evidence>
<keyword evidence="12" id="KW-0791">Threonine biosynthesis</keyword>
<dbReference type="GO" id="GO:0004072">
    <property type="term" value="F:aspartate kinase activity"/>
    <property type="evidence" value="ECO:0007669"/>
    <property type="project" value="UniProtKB-EC"/>
</dbReference>
<dbReference type="GO" id="GO:0009086">
    <property type="term" value="P:methionine biosynthetic process"/>
    <property type="evidence" value="ECO:0007669"/>
    <property type="project" value="UniProtKB-KW"/>
</dbReference>
<keyword evidence="10" id="KW-0028">Amino-acid biosynthesis</keyword>
<comment type="pathway">
    <text evidence="3">Amino-acid biosynthesis; L-methionine biosynthesis via de novo pathway; L-homoserine from L-aspartate: step 1/3.</text>
</comment>
<keyword evidence="13" id="KW-0479">Metal-binding</keyword>
<evidence type="ECO:0000256" key="11">
    <source>
        <dbReference type="ARBA" id="ARBA00022679"/>
    </source>
</evidence>
<dbReference type="Pfam" id="PF00696">
    <property type="entry name" value="AA_kinase"/>
    <property type="match status" value="1"/>
</dbReference>
<dbReference type="InterPro" id="IPR001342">
    <property type="entry name" value="HDH_cat"/>
</dbReference>
<comment type="pathway">
    <text evidence="2">Amino-acid biosynthesis; L-lysine biosynthesis via DAP pathway; (S)-tetrahydrodipicolinate from L-aspartate: step 1/4.</text>
</comment>
<evidence type="ECO:0000256" key="2">
    <source>
        <dbReference type="ARBA" id="ARBA00004766"/>
    </source>
</evidence>
<dbReference type="Proteomes" id="UP000236655">
    <property type="component" value="Chromosome"/>
</dbReference>
<feature type="domain" description="ACT" evidence="28">
    <location>
        <begin position="399"/>
        <end position="473"/>
    </location>
</feature>
<dbReference type="InterPro" id="IPR036291">
    <property type="entry name" value="NAD(P)-bd_dom_sf"/>
</dbReference>
<evidence type="ECO:0000256" key="27">
    <source>
        <dbReference type="ARBA" id="ARBA00049031"/>
    </source>
</evidence>
<reference evidence="30" key="1">
    <citation type="submission" date="2017-11" db="EMBL/GenBank/DDBJ databases">
        <authorList>
            <person name="Chan K.G."/>
            <person name="Lee L.S."/>
        </authorList>
    </citation>
    <scope>NUCLEOTIDE SEQUENCE [LARGE SCALE GENOMIC DNA]</scope>
    <source>
        <strain evidence="30">DSM 100970</strain>
    </source>
</reference>
<dbReference type="EMBL" id="CP024847">
    <property type="protein sequence ID" value="AUR53200.1"/>
    <property type="molecule type" value="Genomic_DNA"/>
</dbReference>
<dbReference type="GO" id="GO:0005524">
    <property type="term" value="F:ATP binding"/>
    <property type="evidence" value="ECO:0007669"/>
    <property type="project" value="UniProtKB-KW"/>
</dbReference>
<evidence type="ECO:0000256" key="6">
    <source>
        <dbReference type="ARBA" id="ARBA00005139"/>
    </source>
</evidence>
<dbReference type="OrthoDB" id="9799110at2"/>
<comment type="subunit">
    <text evidence="9">Homotetramer.</text>
</comment>
<evidence type="ECO:0000256" key="21">
    <source>
        <dbReference type="ARBA" id="ARBA00023154"/>
    </source>
</evidence>
<comment type="catalytic activity">
    <reaction evidence="25">
        <text>L-aspartate + ATP = 4-phospho-L-aspartate + ADP</text>
        <dbReference type="Rhea" id="RHEA:23776"/>
        <dbReference type="ChEBI" id="CHEBI:29991"/>
        <dbReference type="ChEBI" id="CHEBI:30616"/>
        <dbReference type="ChEBI" id="CHEBI:57535"/>
        <dbReference type="ChEBI" id="CHEBI:456216"/>
        <dbReference type="EC" id="2.7.2.4"/>
    </reaction>
    <physiologicalReaction direction="left-to-right" evidence="25">
        <dbReference type="Rhea" id="RHEA:23777"/>
    </physiologicalReaction>
</comment>
<dbReference type="InterPro" id="IPR019811">
    <property type="entry name" value="HDH_CS"/>
</dbReference>
<dbReference type="Gene3D" id="3.40.50.720">
    <property type="entry name" value="NAD(P)-binding Rossmann-like Domain"/>
    <property type="match status" value="1"/>
</dbReference>
<dbReference type="PANTHER" id="PTHR43070">
    <property type="match status" value="1"/>
</dbReference>
<evidence type="ECO:0000256" key="8">
    <source>
        <dbReference type="ARBA" id="ARBA00010046"/>
    </source>
</evidence>
<evidence type="ECO:0000256" key="24">
    <source>
        <dbReference type="ARBA" id="ARBA00044938"/>
    </source>
</evidence>
<comment type="similarity">
    <text evidence="7">In the C-terminal section; belongs to the homoserine dehydrogenase family.</text>
</comment>
<dbReference type="SUPFAM" id="SSF55021">
    <property type="entry name" value="ACT-like"/>
    <property type="match status" value="2"/>
</dbReference>
<dbReference type="GO" id="GO:0004412">
    <property type="term" value="F:homoserine dehydrogenase activity"/>
    <property type="evidence" value="ECO:0007669"/>
    <property type="project" value="UniProtKB-EC"/>
</dbReference>
<sequence>MIKRYYTVHKFGGSSVANAERFVEVKKILTGTKEVIVVSATKGTTSKLQLLMDNARDGLAWQEELAALEKSHQIIIESLLPDNKRGDLLQVIGHDFATIANVFNTVSQIGNYSTDIQDFILGYGEQWSAQILTAYLALSTNTLYLDATKVLYSYKKDGVVCIDWERSEAALINYFQDKKFDQLVVTGFIASTPEGKRTTLGRNGSDFSGAIFAKLFHAIELIIWTDVDGIYTAHPAKVKNAFCIDTLSYKEALELAYFGASVLHPMTIAPAQDDNIPIYIKDSYNPAAPGTYISHTSTKSEHGIKGLTYVDDIALINIEGAGMAGVSGSAARIFQIMQQCNISVILISQASSEHSLCIAIANKFAAKAIEALNTNLQFEIETGQINKVTADTTCAILAAVGDGMIGSPGVAGKFFDTLAKANINIRAIAQGSSERNISAVIDSKDINKALQAAHASFYLADQPIAIGLIGPGGIGAALLNQIAAARDSVKAKNKVDLCLRGIMSSKKMILAENALDGDWKTNFEENATEADLDKFIEHLLSDDIPHAVIIDCTASNELSKQYLSFFNKGINIITPNKHANAGDLDYYRQIMAASHKKGCHYLYEATVCAGLPVISTLQDLVKTGDEVVTIEGVVSGTLSFIFNELGKGRIFSDVVREARELGYTEPDPREDLSGQDVARKLVCLARESGYSVSLSDIQVTNLVPEALRSCSIDEFLTRLPEFDGTIMEMAAKAKANNEKVCYAGKIHEDGKITVAIQSVAESHPLARLNGTDNILIFQTSRYNSSRPMVIQGPGAGAEVTAAGVFADLLRLTSYLY</sequence>
<comment type="pathway">
    <text evidence="6">Amino-acid biosynthesis; L-threonine biosynthesis; L-threonine from L-aspartate: step 1/5.</text>
</comment>
<evidence type="ECO:0000256" key="9">
    <source>
        <dbReference type="ARBA" id="ARBA00011881"/>
    </source>
</evidence>
<dbReference type="Pfam" id="PF03447">
    <property type="entry name" value="NAD_binding_3"/>
    <property type="match status" value="1"/>
</dbReference>
<dbReference type="InterPro" id="IPR005106">
    <property type="entry name" value="Asp/hSer_DH_NAD-bd"/>
</dbReference>
<evidence type="ECO:0000313" key="29">
    <source>
        <dbReference type="EMBL" id="AUR53200.1"/>
    </source>
</evidence>
<dbReference type="CDD" id="cd04243">
    <property type="entry name" value="AAK_AK-HSDH-like"/>
    <property type="match status" value="1"/>
</dbReference>
<comment type="pathway">
    <text evidence="4">Amino-acid biosynthesis; L-threonine biosynthesis; L-threonine from L-aspartate: step 3/5.</text>
</comment>
<dbReference type="InterPro" id="IPR001341">
    <property type="entry name" value="Asp_kinase"/>
</dbReference>
<dbReference type="InterPro" id="IPR049638">
    <property type="entry name" value="AK-HD"/>
</dbReference>
<evidence type="ECO:0000256" key="15">
    <source>
        <dbReference type="ARBA" id="ARBA00022777"/>
    </source>
</evidence>
<protein>
    <submittedName>
        <fullName evidence="29">Bifunctional aspartate kinase/homoserine dehydrogenase I</fullName>
    </submittedName>
</protein>
<evidence type="ECO:0000256" key="16">
    <source>
        <dbReference type="ARBA" id="ARBA00022840"/>
    </source>
</evidence>
<gene>
    <name evidence="29" type="ORF">CUN60_11415</name>
</gene>
<dbReference type="PIRSF" id="PIRSF000727">
    <property type="entry name" value="ThrA"/>
    <property type="match status" value="1"/>
</dbReference>
<accession>A0A2I7N9Q5</accession>
<dbReference type="Pfam" id="PF00742">
    <property type="entry name" value="Homoserine_dh"/>
    <property type="match status" value="1"/>
</dbReference>
<dbReference type="UniPathway" id="UPA00051">
    <property type="reaction ID" value="UER00462"/>
</dbReference>
<evidence type="ECO:0000256" key="25">
    <source>
        <dbReference type="ARBA" id="ARBA00048561"/>
    </source>
</evidence>
<keyword evidence="30" id="KW-1185">Reference proteome</keyword>
<organism evidence="29 30">
    <name type="scientific">Aquella oligotrophica</name>
    <dbReference type="NCBI Taxonomy" id="2067065"/>
    <lineage>
        <taxon>Bacteria</taxon>
        <taxon>Pseudomonadati</taxon>
        <taxon>Pseudomonadota</taxon>
        <taxon>Betaproteobacteria</taxon>
        <taxon>Neisseriales</taxon>
        <taxon>Neisseriaceae</taxon>
        <taxon>Aquella</taxon>
    </lineage>
</organism>
<dbReference type="FunFam" id="3.30.2130.10:FF:000001">
    <property type="entry name" value="Bifunctional aspartokinase/homoserine dehydrogenase"/>
    <property type="match status" value="1"/>
</dbReference>
<dbReference type="SUPFAM" id="SSF51735">
    <property type="entry name" value="NAD(P)-binding Rossmann-fold domains"/>
    <property type="match status" value="1"/>
</dbReference>
<keyword evidence="22" id="KW-0486">Methionine biosynthesis</keyword>
<dbReference type="InterPro" id="IPR002912">
    <property type="entry name" value="ACT_dom"/>
</dbReference>
<dbReference type="CDD" id="cd04921">
    <property type="entry name" value="ACT_AKi-HSDH-ThrA-like_1"/>
    <property type="match status" value="1"/>
</dbReference>
<keyword evidence="11" id="KW-0808">Transferase</keyword>
<dbReference type="UniPathway" id="UPA00050">
    <property type="reaction ID" value="UER00063"/>
</dbReference>
<dbReference type="Pfam" id="PF22468">
    <property type="entry name" value="ACT_9"/>
    <property type="match status" value="2"/>
</dbReference>
<dbReference type="NCBIfam" id="TIGR00657">
    <property type="entry name" value="asp_kinases"/>
    <property type="match status" value="1"/>
</dbReference>
<dbReference type="GO" id="GO:0009088">
    <property type="term" value="P:threonine biosynthetic process"/>
    <property type="evidence" value="ECO:0007669"/>
    <property type="project" value="UniProtKB-UniPathway"/>
</dbReference>
<dbReference type="PANTHER" id="PTHR43070:SF5">
    <property type="entry name" value="HOMOSERINE DEHYDROGENASE"/>
    <property type="match status" value="1"/>
</dbReference>
<keyword evidence="16" id="KW-0067">ATP-binding</keyword>
<evidence type="ECO:0000256" key="7">
    <source>
        <dbReference type="ARBA" id="ARBA00007952"/>
    </source>
</evidence>
<dbReference type="UniPathway" id="UPA00034">
    <property type="reaction ID" value="UER00015"/>
</dbReference>
<dbReference type="InterPro" id="IPR018042">
    <property type="entry name" value="Aspartate_kinase_CS"/>
</dbReference>
<dbReference type="NCBIfam" id="NF007003">
    <property type="entry name" value="PRK09466.1"/>
    <property type="match status" value="1"/>
</dbReference>
<evidence type="ECO:0000256" key="14">
    <source>
        <dbReference type="ARBA" id="ARBA00022741"/>
    </source>
</evidence>
<dbReference type="GO" id="GO:0050661">
    <property type="term" value="F:NADP binding"/>
    <property type="evidence" value="ECO:0007669"/>
    <property type="project" value="InterPro"/>
</dbReference>
<keyword evidence="15 29" id="KW-0418">Kinase</keyword>
<evidence type="ECO:0000256" key="18">
    <source>
        <dbReference type="ARBA" id="ARBA00023002"/>
    </source>
</evidence>
<dbReference type="FunFam" id="3.40.50.720:FF:000083">
    <property type="entry name" value="Bifunctional aspartokinase/homoserine dehydrogenase"/>
    <property type="match status" value="1"/>
</dbReference>
<dbReference type="InterPro" id="IPR001048">
    <property type="entry name" value="Asp/Glu/Uridylate_kinase"/>
</dbReference>
<comment type="pathway">
    <text evidence="5">Amino-acid biosynthesis; L-methionine biosynthesis via de novo pathway; L-homoserine from L-aspartate: step 3/3.</text>
</comment>
<evidence type="ECO:0000256" key="3">
    <source>
        <dbReference type="ARBA" id="ARBA00004986"/>
    </source>
</evidence>
<evidence type="ECO:0000256" key="13">
    <source>
        <dbReference type="ARBA" id="ARBA00022723"/>
    </source>
</evidence>
<comment type="similarity">
    <text evidence="8">In the N-terminal section; belongs to the aspartokinase family.</text>
</comment>
<evidence type="ECO:0000256" key="10">
    <source>
        <dbReference type="ARBA" id="ARBA00022605"/>
    </source>
</evidence>
<proteinExistence type="inferred from homology"/>
<dbReference type="Gene3D" id="3.40.1160.10">
    <property type="entry name" value="Acetylglutamate kinase-like"/>
    <property type="match status" value="1"/>
</dbReference>
<keyword evidence="17" id="KW-0521">NADP</keyword>
<dbReference type="InterPro" id="IPR036393">
    <property type="entry name" value="AceGlu_kinase-like_sf"/>
</dbReference>
<dbReference type="SUPFAM" id="SSF55347">
    <property type="entry name" value="Glyceraldehyde-3-phosphate dehydrogenase-like, C-terminal domain"/>
    <property type="match status" value="1"/>
</dbReference>
<evidence type="ECO:0000256" key="20">
    <source>
        <dbReference type="ARBA" id="ARBA00023053"/>
    </source>
</evidence>